<gene>
    <name evidence="3" type="ORF">KIPB_004124</name>
    <name evidence="4" type="ORF">KIPB_008688</name>
</gene>
<dbReference type="InterPro" id="IPR010750">
    <property type="entry name" value="SGF29_tudor-like_dom"/>
</dbReference>
<reference evidence="4 5" key="2">
    <citation type="journal article" date="2018" name="PLoS ONE">
        <title>The draft genome of Kipferlia bialata reveals reductive genome evolution in fornicate parasites.</title>
        <authorList>
            <person name="Tanifuji G."/>
            <person name="Takabayashi S."/>
            <person name="Kume K."/>
            <person name="Takagi M."/>
            <person name="Nakayama T."/>
            <person name="Kamikawa R."/>
            <person name="Inagaki Y."/>
            <person name="Hashimoto T."/>
        </authorList>
    </citation>
    <scope>NUCLEOTIDE SEQUENCE [LARGE SCALE GENOMIC DNA]</scope>
    <source>
        <strain evidence="4">NY0173</strain>
    </source>
</reference>
<evidence type="ECO:0000256" key="1">
    <source>
        <dbReference type="SAM" id="MobiDB-lite"/>
    </source>
</evidence>
<protein>
    <recommendedName>
        <fullName evidence="2">SGF29 C-terminal domain-containing protein</fullName>
    </recommendedName>
</protein>
<evidence type="ECO:0000313" key="3">
    <source>
        <dbReference type="EMBL" id="GIQ82900.1"/>
    </source>
</evidence>
<organism evidence="4 5">
    <name type="scientific">Kipferlia bialata</name>
    <dbReference type="NCBI Taxonomy" id="797122"/>
    <lineage>
        <taxon>Eukaryota</taxon>
        <taxon>Metamonada</taxon>
        <taxon>Carpediemonas-like organisms</taxon>
        <taxon>Kipferlia</taxon>
    </lineage>
</organism>
<comment type="caution">
    <text evidence="4">The sequence shown here is derived from an EMBL/GenBank/DDBJ whole genome shotgun (WGS) entry which is preliminary data.</text>
</comment>
<keyword evidence="5" id="KW-1185">Reference proteome</keyword>
<reference evidence="4" key="1">
    <citation type="submission" date="2016-10" db="EMBL/GenBank/DDBJ databases">
        <authorList>
            <person name="Tanifuji G."/>
            <person name="Kume K."/>
            <person name="Nakayama T."/>
            <person name="Takabayashi S."/>
            <person name="Hashimoto T."/>
        </authorList>
    </citation>
    <scope>NUCLEOTIDE SEQUENCE</scope>
    <source>
        <strain evidence="4">NY0173</strain>
    </source>
</reference>
<feature type="region of interest" description="Disordered" evidence="1">
    <location>
        <begin position="518"/>
        <end position="563"/>
    </location>
</feature>
<dbReference type="Proteomes" id="UP000265618">
    <property type="component" value="Unassembled WGS sequence"/>
</dbReference>
<feature type="compositionally biased region" description="Low complexity" evidence="1">
    <location>
        <begin position="526"/>
        <end position="540"/>
    </location>
</feature>
<feature type="domain" description="SGF29 C-terminal" evidence="2">
    <location>
        <begin position="388"/>
        <end position="447"/>
    </location>
</feature>
<evidence type="ECO:0000259" key="2">
    <source>
        <dbReference type="Pfam" id="PF07039"/>
    </source>
</evidence>
<name>A0A9K3GL09_9EUKA</name>
<dbReference type="AlphaFoldDB" id="A0A9K3GL09"/>
<evidence type="ECO:0000313" key="4">
    <source>
        <dbReference type="EMBL" id="GIQ86772.1"/>
    </source>
</evidence>
<dbReference type="EMBL" id="BDIP01002751">
    <property type="protein sequence ID" value="GIQ86772.1"/>
    <property type="molecule type" value="Genomic_DNA"/>
</dbReference>
<accession>A0A9K3GL09</accession>
<feature type="compositionally biased region" description="Acidic residues" evidence="1">
    <location>
        <begin position="211"/>
        <end position="225"/>
    </location>
</feature>
<proteinExistence type="predicted"/>
<dbReference type="EMBL" id="BDIP01000853">
    <property type="protein sequence ID" value="GIQ82900.1"/>
    <property type="molecule type" value="Genomic_DNA"/>
</dbReference>
<sequence>MDLLRRSETEETEDGGRQPLEGVSQFMLTCYQDLLAQSVHTLQQFTQSPDLMRHVRHMSDSVKAEIDEVEKYTFVDYNGCTLPPDVVLPDRVTYLEEWAARSFDPLSLRPGHLVVANLVNNHTAQYTAECVPPEFKIACRKLNAQKKPRPKRSGDDDIVTLMYGTEPDQTQFTLCVVKDVTFPGADPEDIEVLSHAEFPDYDSHLYACDDNSSDSESGSESEGEGESDKKAKKRGKKKEYTAQDAESLLSGDKRLIPSVSLTANQLRDLRPVFSTENAKELSVRERLELAHRMTIAELDYAHHDGTNYAFGPDASVDAYQGVRSAADLTAAVQEASLPEVEFKGPVPCSVGCRPKLTDAEYSSVFPPAPSVSMETHFLETQQHLPSVVKYWDVIPLFDPVDDRLVVRVPKNSKCLAFWPETTCFYTGTVLEEPTRANRFHYRIAFDAGMGDAVGNDPTAKLVLSVYAKWVVPKFMSFSKFKDKLKGCPNKIKEFRNEINTFFGVEVKPPVASNNKLAIHAKGGKGSKSSKSSKKTPASSKSRLKRKGGAVHSPFPAKRKNQYG</sequence>
<dbReference type="Gene3D" id="2.30.30.140">
    <property type="match status" value="1"/>
</dbReference>
<evidence type="ECO:0000313" key="5">
    <source>
        <dbReference type="Proteomes" id="UP000265618"/>
    </source>
</evidence>
<feature type="region of interest" description="Disordered" evidence="1">
    <location>
        <begin position="205"/>
        <end position="244"/>
    </location>
</feature>
<dbReference type="Pfam" id="PF07039">
    <property type="entry name" value="SGF29_Tudor"/>
    <property type="match status" value="1"/>
</dbReference>